<keyword evidence="3 5" id="KW-1133">Transmembrane helix</keyword>
<dbReference type="KEGG" id="pox:MB84_30780"/>
<dbReference type="Pfam" id="PF05101">
    <property type="entry name" value="VirB3"/>
    <property type="match status" value="1"/>
</dbReference>
<evidence type="ECO:0000256" key="2">
    <source>
        <dbReference type="ARBA" id="ARBA00022692"/>
    </source>
</evidence>
<dbReference type="Proteomes" id="UP000035050">
    <property type="component" value="Plasmid pPO70-4"/>
</dbReference>
<evidence type="ECO:0000313" key="6">
    <source>
        <dbReference type="EMBL" id="AKK25109.1"/>
    </source>
</evidence>
<keyword evidence="7" id="KW-1185">Reference proteome</keyword>
<comment type="subcellular location">
    <subcellularLocation>
        <location evidence="1">Membrane</location>
    </subcellularLocation>
</comment>
<evidence type="ECO:0000256" key="3">
    <source>
        <dbReference type="ARBA" id="ARBA00022989"/>
    </source>
</evidence>
<gene>
    <name evidence="6" type="ORF">MB84_30780</name>
</gene>
<dbReference type="InterPro" id="IPR007792">
    <property type="entry name" value="T4SS_VirB3/TrbD/AvhB"/>
</dbReference>
<reference evidence="6" key="1">
    <citation type="submission" date="2016-06" db="EMBL/GenBank/DDBJ databases">
        <title>Pandoraea oxalativorans DSM 23570 Genome Sequencing.</title>
        <authorList>
            <person name="Ee R."/>
            <person name="Lim Y.-L."/>
            <person name="Yong D."/>
            <person name="Yin W.-F."/>
            <person name="Chan K.-G."/>
        </authorList>
    </citation>
    <scope>NUCLEOTIDE SEQUENCE</scope>
    <source>
        <strain evidence="6">DSM 23570</strain>
        <plasmid evidence="6">pPO70-4</plasmid>
    </source>
</reference>
<dbReference type="EMBL" id="CP011521">
    <property type="protein sequence ID" value="AKK25109.1"/>
    <property type="molecule type" value="Genomic_DNA"/>
</dbReference>
<evidence type="ECO:0000256" key="1">
    <source>
        <dbReference type="ARBA" id="ARBA00004370"/>
    </source>
</evidence>
<accession>A0A0G3ID33</accession>
<keyword evidence="2 5" id="KW-0812">Transmembrane</keyword>
<feature type="transmembrane region" description="Helical" evidence="5">
    <location>
        <begin position="24"/>
        <end position="53"/>
    </location>
</feature>
<dbReference type="AlphaFoldDB" id="A0A0G3ID33"/>
<evidence type="ECO:0000256" key="4">
    <source>
        <dbReference type="ARBA" id="ARBA00023136"/>
    </source>
</evidence>
<organism evidence="6 7">
    <name type="scientific">Pandoraea oxalativorans</name>
    <dbReference type="NCBI Taxonomy" id="573737"/>
    <lineage>
        <taxon>Bacteria</taxon>
        <taxon>Pseudomonadati</taxon>
        <taxon>Pseudomonadota</taxon>
        <taxon>Betaproteobacteria</taxon>
        <taxon>Burkholderiales</taxon>
        <taxon>Burkholderiaceae</taxon>
        <taxon>Pandoraea</taxon>
    </lineage>
</organism>
<dbReference type="PATRIC" id="fig|573737.6.peg.6250"/>
<keyword evidence="4 5" id="KW-0472">Membrane</keyword>
<keyword evidence="6" id="KW-0614">Plasmid</keyword>
<dbReference type="GO" id="GO:0016020">
    <property type="term" value="C:membrane"/>
    <property type="evidence" value="ECO:0007669"/>
    <property type="project" value="UniProtKB-SubCell"/>
</dbReference>
<protein>
    <submittedName>
        <fullName evidence="6">Type IV secretion system protein VirB3</fullName>
    </submittedName>
</protein>
<dbReference type="OrthoDB" id="6624477at2"/>
<evidence type="ECO:0000313" key="7">
    <source>
        <dbReference type="Proteomes" id="UP000035050"/>
    </source>
</evidence>
<sequence>MAKKFPLFKGATRVPCWAFVPRNVFILTFMFSGALFMLIHFYAFAVFALLWLIEWGITKHDDRAFRIIWIWIVTKVRNRFDSRFTGLWGGSSYSPVSYTDPVAKAERDEV</sequence>
<dbReference type="RefSeq" id="WP_052654838.1">
    <property type="nucleotide sequence ID" value="NZ_CP011521.2"/>
</dbReference>
<geneLocation type="plasmid" evidence="6 7">
    <name>pPO70-4</name>
</geneLocation>
<name>A0A0G3ID33_9BURK</name>
<evidence type="ECO:0000256" key="5">
    <source>
        <dbReference type="SAM" id="Phobius"/>
    </source>
</evidence>
<proteinExistence type="predicted"/>